<name>A0A7R8H022_LEPSM</name>
<feature type="binding site" evidence="27">
    <location>
        <position position="133"/>
    </location>
    <ligand>
        <name>2-oxoglutarate</name>
        <dbReference type="ChEBI" id="CHEBI:16810"/>
    </ligand>
</feature>
<evidence type="ECO:0000256" key="4">
    <source>
        <dbReference type="ARBA" id="ARBA00022723"/>
    </source>
</evidence>
<dbReference type="GO" id="GO:0035516">
    <property type="term" value="F:broad specificity oxidative DNA demethylase activity"/>
    <property type="evidence" value="ECO:0007669"/>
    <property type="project" value="UniProtKB-EC"/>
</dbReference>
<evidence type="ECO:0000259" key="28">
    <source>
        <dbReference type="PROSITE" id="PS51471"/>
    </source>
</evidence>
<evidence type="ECO:0000256" key="11">
    <source>
        <dbReference type="ARBA" id="ARBA00023242"/>
    </source>
</evidence>
<comment type="catalytic activity">
    <reaction evidence="17">
        <text>a 1,N(2)-etheno-2'-deoxyguanosine in double-stranded DNA + 2-oxoglutarate + O2 + H2O = a 2'-deoxyguanosine in double-stranded DNA + glyoxal + succinate + CO2</text>
        <dbReference type="Rhea" id="RHEA:70487"/>
        <dbReference type="Rhea" id="RHEA-COMP:17910"/>
        <dbReference type="Rhea" id="RHEA-COMP:17912"/>
        <dbReference type="ChEBI" id="CHEBI:15377"/>
        <dbReference type="ChEBI" id="CHEBI:15379"/>
        <dbReference type="ChEBI" id="CHEBI:16526"/>
        <dbReference type="ChEBI" id="CHEBI:16810"/>
        <dbReference type="ChEBI" id="CHEBI:30031"/>
        <dbReference type="ChEBI" id="CHEBI:34779"/>
        <dbReference type="ChEBI" id="CHEBI:85445"/>
        <dbReference type="ChEBI" id="CHEBI:189586"/>
    </reaction>
    <physiologicalReaction direction="left-to-right" evidence="17">
        <dbReference type="Rhea" id="RHEA:70488"/>
    </physiologicalReaction>
</comment>
<organism evidence="29 30">
    <name type="scientific">Lepeophtheirus salmonis</name>
    <name type="common">Salmon louse</name>
    <name type="synonym">Caligus salmonis</name>
    <dbReference type="NCBI Taxonomy" id="72036"/>
    <lineage>
        <taxon>Eukaryota</taxon>
        <taxon>Metazoa</taxon>
        <taxon>Ecdysozoa</taxon>
        <taxon>Arthropoda</taxon>
        <taxon>Crustacea</taxon>
        <taxon>Multicrustacea</taxon>
        <taxon>Hexanauplia</taxon>
        <taxon>Copepoda</taxon>
        <taxon>Siphonostomatoida</taxon>
        <taxon>Caligidae</taxon>
        <taxon>Lepeophtheirus</taxon>
    </lineage>
</organism>
<feature type="domain" description="Fe2OG dioxygenase" evidence="28">
    <location>
        <begin position="126"/>
        <end position="234"/>
    </location>
</feature>
<dbReference type="InterPro" id="IPR027450">
    <property type="entry name" value="AlkB-like"/>
</dbReference>
<dbReference type="AlphaFoldDB" id="A0A7R8H022"/>
<dbReference type="InterPro" id="IPR005123">
    <property type="entry name" value="Oxoglu/Fe-dep_dioxygenase_dom"/>
</dbReference>
<evidence type="ECO:0000256" key="14">
    <source>
        <dbReference type="ARBA" id="ARBA00051189"/>
    </source>
</evidence>
<evidence type="ECO:0000256" key="1">
    <source>
        <dbReference type="ARBA" id="ARBA00001954"/>
    </source>
</evidence>
<feature type="binding site" evidence="27">
    <location>
        <position position="135"/>
    </location>
    <ligand>
        <name>2-oxoglutarate</name>
        <dbReference type="ChEBI" id="CHEBI:16810"/>
    </ligand>
</feature>
<proteinExistence type="predicted"/>
<evidence type="ECO:0000256" key="23">
    <source>
        <dbReference type="ARBA" id="ARBA00066725"/>
    </source>
</evidence>
<evidence type="ECO:0000256" key="17">
    <source>
        <dbReference type="ARBA" id="ARBA00051755"/>
    </source>
</evidence>
<dbReference type="SUPFAM" id="SSF51197">
    <property type="entry name" value="Clavaminate synthase-like"/>
    <property type="match status" value="1"/>
</dbReference>
<evidence type="ECO:0000256" key="10">
    <source>
        <dbReference type="ARBA" id="ARBA00023204"/>
    </source>
</evidence>
<keyword evidence="30" id="KW-1185">Reference proteome</keyword>
<gene>
    <name evidence="29" type="ORF">LSAA_1035</name>
</gene>
<dbReference type="Pfam" id="PF13532">
    <property type="entry name" value="2OG-FeII_Oxy_2"/>
    <property type="match status" value="1"/>
</dbReference>
<dbReference type="PROSITE" id="PS51471">
    <property type="entry name" value="FE2OG_OXY"/>
    <property type="match status" value="1"/>
</dbReference>
<feature type="binding site" evidence="27">
    <location>
        <position position="145"/>
    </location>
    <ligand>
        <name>2-oxoglutarate</name>
        <dbReference type="ChEBI" id="CHEBI:16810"/>
    </ligand>
</feature>
<comment type="catalytic activity">
    <reaction evidence="12">
        <text>an N(1)-methyl-2'-deoxyadenosine in single-stranded DNA + 2-oxoglutarate + O2 = a 2'-deoxyadenosine in single-stranded DNA + formaldehyde + succinate + CO2 + H(+)</text>
        <dbReference type="Rhea" id="RHEA:70447"/>
        <dbReference type="Rhea" id="RHEA-COMP:17895"/>
        <dbReference type="Rhea" id="RHEA-COMP:17896"/>
        <dbReference type="ChEBI" id="CHEBI:15378"/>
        <dbReference type="ChEBI" id="CHEBI:15379"/>
        <dbReference type="ChEBI" id="CHEBI:16526"/>
        <dbReference type="ChEBI" id="CHEBI:16810"/>
        <dbReference type="ChEBI" id="CHEBI:16842"/>
        <dbReference type="ChEBI" id="CHEBI:30031"/>
        <dbReference type="ChEBI" id="CHEBI:90615"/>
        <dbReference type="ChEBI" id="CHEBI:139096"/>
    </reaction>
    <physiologicalReaction direction="left-to-right" evidence="12">
        <dbReference type="Rhea" id="RHEA:70448"/>
    </physiologicalReaction>
</comment>
<dbReference type="InterPro" id="IPR037151">
    <property type="entry name" value="AlkB-like_sf"/>
</dbReference>
<evidence type="ECO:0000256" key="16">
    <source>
        <dbReference type="ARBA" id="ARBA00051434"/>
    </source>
</evidence>
<dbReference type="EMBL" id="HG994580">
    <property type="protein sequence ID" value="CAF2776206.1"/>
    <property type="molecule type" value="Genomic_DNA"/>
</dbReference>
<keyword evidence="5" id="KW-0227">DNA damage</keyword>
<evidence type="ECO:0000256" key="15">
    <source>
        <dbReference type="ARBA" id="ARBA00051376"/>
    </source>
</evidence>
<evidence type="ECO:0000256" key="25">
    <source>
        <dbReference type="ARBA" id="ARBA00077989"/>
    </source>
</evidence>
<dbReference type="OrthoDB" id="445341at2759"/>
<evidence type="ECO:0000256" key="3">
    <source>
        <dbReference type="ARBA" id="ARBA00004642"/>
    </source>
</evidence>
<evidence type="ECO:0000256" key="12">
    <source>
        <dbReference type="ARBA" id="ARBA00051010"/>
    </source>
</evidence>
<feature type="binding site" evidence="27">
    <location>
        <begin position="76"/>
        <end position="78"/>
    </location>
    <ligand>
        <name>substrate</name>
    </ligand>
</feature>
<evidence type="ECO:0000256" key="24">
    <source>
        <dbReference type="ARBA" id="ARBA00072134"/>
    </source>
</evidence>
<comment type="subunit">
    <text evidence="22">Interacts with PCNA homotrimer; this interaction is enhanced during the S-phase of the cell cycle. Interacts with nucleolar proteins NCL, UBTF and NPM1. Interacts with XRCC5-XRCC6 heterodimer.</text>
</comment>
<evidence type="ECO:0000256" key="8">
    <source>
        <dbReference type="ARBA" id="ARBA00023002"/>
    </source>
</evidence>
<evidence type="ECO:0000256" key="19">
    <source>
        <dbReference type="ARBA" id="ARBA00052627"/>
    </source>
</evidence>
<comment type="cofactor">
    <cofactor evidence="1">
        <name>Fe(2+)</name>
        <dbReference type="ChEBI" id="CHEBI:29033"/>
    </cofactor>
</comment>
<dbReference type="GO" id="GO:0008198">
    <property type="term" value="F:ferrous iron binding"/>
    <property type="evidence" value="ECO:0007669"/>
    <property type="project" value="TreeGrafter"/>
</dbReference>
<sequence>MTLTSKKSQLKLTDIGISDSSFKSAQTDSWEKIEQNGLKLSILQDYYESSRAHKLFTSLEKEIEYLEGALSQVHVFGKWHPIPRKHVAYGDSGVNYTFSSRTISAKPWTPSLKEIRNDLYRDIGHLYNFVLVNRYENGAQKMGEHKDNEKDILKDVPIASISLGQERDFIFRHESLVQGHKKSLDPSFNKYKLSLKSGSCLLMHYPTNEYWYHGLPSRASAREPRINLTFRRIHSL</sequence>
<evidence type="ECO:0000256" key="27">
    <source>
        <dbReference type="PIRSR" id="PIRSR632852-1"/>
    </source>
</evidence>
<evidence type="ECO:0000256" key="5">
    <source>
        <dbReference type="ARBA" id="ARBA00022763"/>
    </source>
</evidence>
<dbReference type="GO" id="GO:0006307">
    <property type="term" value="P:DNA alkylation repair"/>
    <property type="evidence" value="ECO:0007669"/>
    <property type="project" value="TreeGrafter"/>
</dbReference>
<dbReference type="PANTHER" id="PTHR31573:SF1">
    <property type="entry name" value="DNA OXIDATIVE DEMETHYLASE ALKBH2"/>
    <property type="match status" value="1"/>
</dbReference>
<feature type="binding site" evidence="27">
    <location>
        <position position="229"/>
    </location>
    <ligand>
        <name>2-oxoglutarate</name>
        <dbReference type="ChEBI" id="CHEBI:16810"/>
    </ligand>
</feature>
<evidence type="ECO:0000256" key="6">
    <source>
        <dbReference type="ARBA" id="ARBA00022842"/>
    </source>
</evidence>
<dbReference type="GO" id="GO:0005654">
    <property type="term" value="C:nucleoplasm"/>
    <property type="evidence" value="ECO:0007669"/>
    <property type="project" value="UniProtKB-SubCell"/>
</dbReference>
<evidence type="ECO:0000313" key="29">
    <source>
        <dbReference type="EMBL" id="CAF2776206.1"/>
    </source>
</evidence>
<evidence type="ECO:0000256" key="9">
    <source>
        <dbReference type="ARBA" id="ARBA00023004"/>
    </source>
</evidence>
<keyword evidence="11" id="KW-0539">Nucleus</keyword>
<keyword evidence="8 29" id="KW-0560">Oxidoreductase</keyword>
<evidence type="ECO:0000256" key="18">
    <source>
        <dbReference type="ARBA" id="ARBA00052597"/>
    </source>
</evidence>
<evidence type="ECO:0000256" key="7">
    <source>
        <dbReference type="ARBA" id="ARBA00022964"/>
    </source>
</evidence>
<evidence type="ECO:0000256" key="2">
    <source>
        <dbReference type="ARBA" id="ARBA00004604"/>
    </source>
</evidence>
<dbReference type="InterPro" id="IPR032852">
    <property type="entry name" value="ALKBH2"/>
</dbReference>
<evidence type="ECO:0000256" key="26">
    <source>
        <dbReference type="ARBA" id="ARBA00081727"/>
    </source>
</evidence>
<keyword evidence="7" id="KW-0223">Dioxygenase</keyword>
<comment type="catalytic activity">
    <reaction evidence="16">
        <text>a 3,N(4)-etheno-2'-deoxycytidine in double-stranded DNA + 2-oxoglutarate + O2 + H2O = a 2'-deoxycytidine in double-stranded DNA + glyoxal + succinate + CO2</text>
        <dbReference type="Rhea" id="RHEA:70467"/>
        <dbReference type="Rhea" id="RHEA-COMP:17070"/>
        <dbReference type="Rhea" id="RHEA-COMP:17905"/>
        <dbReference type="ChEBI" id="CHEBI:15377"/>
        <dbReference type="ChEBI" id="CHEBI:15379"/>
        <dbReference type="ChEBI" id="CHEBI:16526"/>
        <dbReference type="ChEBI" id="CHEBI:16810"/>
        <dbReference type="ChEBI" id="CHEBI:30031"/>
        <dbReference type="ChEBI" id="CHEBI:34779"/>
        <dbReference type="ChEBI" id="CHEBI:85452"/>
        <dbReference type="ChEBI" id="CHEBI:189585"/>
    </reaction>
    <physiologicalReaction direction="left-to-right" evidence="16">
        <dbReference type="Rhea" id="RHEA:70468"/>
    </physiologicalReaction>
</comment>
<comment type="subcellular location">
    <subcellularLocation>
        <location evidence="2">Nucleus</location>
        <location evidence="2">Nucleolus</location>
    </subcellularLocation>
    <subcellularLocation>
        <location evidence="3">Nucleus</location>
        <location evidence="3">Nucleoplasm</location>
    </subcellularLocation>
</comment>
<keyword evidence="6" id="KW-0460">Magnesium</keyword>
<feature type="binding site" evidence="27">
    <location>
        <position position="231"/>
    </location>
    <ligand>
        <name>2-oxoglutarate</name>
        <dbReference type="ChEBI" id="CHEBI:16810"/>
    </ligand>
</feature>
<dbReference type="PANTHER" id="PTHR31573">
    <property type="entry name" value="ALPHA-KETOGLUTARATE-DEPENDENT DIOXYGENASE ALKB HOMOLOG 2"/>
    <property type="match status" value="1"/>
</dbReference>
<keyword evidence="4" id="KW-0479">Metal-binding</keyword>
<dbReference type="EC" id="1.14.11.33" evidence="23"/>
<accession>A0A7R8H022</accession>
<keyword evidence="9" id="KW-0408">Iron</keyword>
<dbReference type="Proteomes" id="UP000675881">
    <property type="component" value="Chromosome 1"/>
</dbReference>
<comment type="catalytic activity">
    <reaction evidence="18">
        <text>a 3,N(4)-etheno-2'-deoxycytidine in single-stranded DNA + 2-oxoglutarate + O2 + H2O = a 2'-deoxycytidine in single-stranded DNA + glyoxal + succinate + CO2</text>
        <dbReference type="Rhea" id="RHEA:70471"/>
        <dbReference type="Rhea" id="RHEA-COMP:12846"/>
        <dbReference type="Rhea" id="RHEA-COMP:17906"/>
        <dbReference type="ChEBI" id="CHEBI:15377"/>
        <dbReference type="ChEBI" id="CHEBI:15379"/>
        <dbReference type="ChEBI" id="CHEBI:16526"/>
        <dbReference type="ChEBI" id="CHEBI:16810"/>
        <dbReference type="ChEBI" id="CHEBI:30031"/>
        <dbReference type="ChEBI" id="CHEBI:34779"/>
        <dbReference type="ChEBI" id="CHEBI:85452"/>
        <dbReference type="ChEBI" id="CHEBI:189585"/>
    </reaction>
    <physiologicalReaction direction="left-to-right" evidence="18">
        <dbReference type="Rhea" id="RHEA:70472"/>
    </physiologicalReaction>
</comment>
<comment type="catalytic activity">
    <reaction evidence="14">
        <text>a 1,N(6)-etheno-2'-deoxyadenosine in single-stranded DNA + 2-oxoglutarate + O2 + H2O = a 2'-deoxyadenosine in single-stranded DNA + glyoxal + succinate + CO2</text>
        <dbReference type="Rhea" id="RHEA:70459"/>
        <dbReference type="Rhea" id="RHEA-COMP:17896"/>
        <dbReference type="Rhea" id="RHEA-COMP:17904"/>
        <dbReference type="ChEBI" id="CHEBI:15377"/>
        <dbReference type="ChEBI" id="CHEBI:15379"/>
        <dbReference type="ChEBI" id="CHEBI:16526"/>
        <dbReference type="ChEBI" id="CHEBI:16810"/>
        <dbReference type="ChEBI" id="CHEBI:30031"/>
        <dbReference type="ChEBI" id="CHEBI:34779"/>
        <dbReference type="ChEBI" id="CHEBI:90615"/>
        <dbReference type="ChEBI" id="CHEBI:189583"/>
    </reaction>
    <physiologicalReaction direction="left-to-right" evidence="14">
        <dbReference type="Rhea" id="RHEA:70460"/>
    </physiologicalReaction>
</comment>
<feature type="binding site" evidence="27">
    <location>
        <position position="213"/>
    </location>
    <ligand>
        <name>2-oxoglutarate</name>
        <dbReference type="ChEBI" id="CHEBI:16810"/>
    </ligand>
</feature>
<comment type="catalytic activity">
    <reaction evidence="21">
        <text>a methylated nucleobase within DNA + 2-oxoglutarate + O2 = a nucleobase within DNA + formaldehyde + succinate + CO2</text>
        <dbReference type="Rhea" id="RHEA:30299"/>
        <dbReference type="Rhea" id="RHEA-COMP:12192"/>
        <dbReference type="Rhea" id="RHEA-COMP:12193"/>
        <dbReference type="ChEBI" id="CHEBI:15379"/>
        <dbReference type="ChEBI" id="CHEBI:16526"/>
        <dbReference type="ChEBI" id="CHEBI:16810"/>
        <dbReference type="ChEBI" id="CHEBI:16842"/>
        <dbReference type="ChEBI" id="CHEBI:30031"/>
        <dbReference type="ChEBI" id="CHEBI:32875"/>
        <dbReference type="ChEBI" id="CHEBI:64428"/>
        <dbReference type="EC" id="1.14.11.33"/>
    </reaction>
    <physiologicalReaction direction="left-to-right" evidence="21">
        <dbReference type="Rhea" id="RHEA:30300"/>
    </physiologicalReaction>
</comment>
<evidence type="ECO:0000256" key="21">
    <source>
        <dbReference type="ARBA" id="ARBA00053025"/>
    </source>
</evidence>
<keyword evidence="10" id="KW-0234">DNA repair</keyword>
<comment type="catalytic activity">
    <reaction evidence="13">
        <text>an N(3)-methyl-2'-deoxycytidine in single-stranded DNA + 2-oxoglutarate + O2 = a 2'-deoxycytidine in single-stranded DNA + formaldehyde + succinate + CO2 + H(+)</text>
        <dbReference type="Rhea" id="RHEA:70435"/>
        <dbReference type="Rhea" id="RHEA-COMP:12846"/>
        <dbReference type="Rhea" id="RHEA-COMP:17894"/>
        <dbReference type="ChEBI" id="CHEBI:15378"/>
        <dbReference type="ChEBI" id="CHEBI:15379"/>
        <dbReference type="ChEBI" id="CHEBI:16526"/>
        <dbReference type="ChEBI" id="CHEBI:16810"/>
        <dbReference type="ChEBI" id="CHEBI:16842"/>
        <dbReference type="ChEBI" id="CHEBI:30031"/>
        <dbReference type="ChEBI" id="CHEBI:85452"/>
        <dbReference type="ChEBI" id="CHEBI:139075"/>
    </reaction>
    <physiologicalReaction direction="left-to-right" evidence="13">
        <dbReference type="Rhea" id="RHEA:70436"/>
    </physiologicalReaction>
</comment>
<dbReference type="Gene3D" id="2.60.120.590">
    <property type="entry name" value="Alpha-ketoglutarate-dependent dioxygenase AlkB-like"/>
    <property type="match status" value="1"/>
</dbReference>
<evidence type="ECO:0000313" key="30">
    <source>
        <dbReference type="Proteomes" id="UP000675881"/>
    </source>
</evidence>
<protein>
    <recommendedName>
        <fullName evidence="24">DNA oxidative demethylase ALKBH2</fullName>
        <ecNumber evidence="23">1.14.11.33</ecNumber>
    </recommendedName>
    <alternativeName>
        <fullName evidence="25">Alkylated DNA repair protein alkB homolog 2</fullName>
    </alternativeName>
    <alternativeName>
        <fullName evidence="26">Alpha-ketoglutarate-dependent dioxygenase alkB homolog 2</fullName>
    </alternativeName>
</protein>
<evidence type="ECO:0000256" key="13">
    <source>
        <dbReference type="ARBA" id="ARBA00051165"/>
    </source>
</evidence>
<dbReference type="OMA" id="TQHHWQH"/>
<evidence type="ECO:0000256" key="20">
    <source>
        <dbReference type="ARBA" id="ARBA00052800"/>
    </source>
</evidence>
<dbReference type="GO" id="GO:0005730">
    <property type="term" value="C:nucleolus"/>
    <property type="evidence" value="ECO:0007669"/>
    <property type="project" value="UniProtKB-SubCell"/>
</dbReference>
<dbReference type="GO" id="GO:0051747">
    <property type="term" value="F:cytosine C-5 DNA demethylase activity"/>
    <property type="evidence" value="ECO:0007669"/>
    <property type="project" value="TreeGrafter"/>
</dbReference>
<feature type="binding site" evidence="27">
    <location>
        <position position="225"/>
    </location>
    <ligand>
        <name>2-oxoglutarate</name>
        <dbReference type="ChEBI" id="CHEBI:16810"/>
    </ligand>
</feature>
<comment type="catalytic activity">
    <reaction evidence="19">
        <text>a 1,N(6)-etheno-2'-deoxyadenosine in double-stranded DNA + 2-oxoglutarate + O2 + H2O = a 2'-deoxyadenosine in double-stranded DNA + glyoxal + succinate + CO2</text>
        <dbReference type="Rhea" id="RHEA:70463"/>
        <dbReference type="Rhea" id="RHEA-COMP:17897"/>
        <dbReference type="Rhea" id="RHEA-COMP:17903"/>
        <dbReference type="ChEBI" id="CHEBI:15377"/>
        <dbReference type="ChEBI" id="CHEBI:15379"/>
        <dbReference type="ChEBI" id="CHEBI:16526"/>
        <dbReference type="ChEBI" id="CHEBI:16810"/>
        <dbReference type="ChEBI" id="CHEBI:30031"/>
        <dbReference type="ChEBI" id="CHEBI:34779"/>
        <dbReference type="ChEBI" id="CHEBI:90615"/>
        <dbReference type="ChEBI" id="CHEBI:189583"/>
    </reaction>
    <physiologicalReaction direction="left-to-right" evidence="19">
        <dbReference type="Rhea" id="RHEA:70464"/>
    </physiologicalReaction>
</comment>
<comment type="catalytic activity">
    <reaction evidence="20">
        <text>an N(1)-methyl-2'-deoxyadenosine in double-stranded DNA + 2-oxoglutarate + O2 = a 2'-deoxyadenosine in double-stranded DNA + formaldehyde + succinate + CO2 + H(+)</text>
        <dbReference type="Rhea" id="RHEA:70443"/>
        <dbReference type="Rhea" id="RHEA-COMP:14236"/>
        <dbReference type="Rhea" id="RHEA-COMP:17897"/>
        <dbReference type="ChEBI" id="CHEBI:15378"/>
        <dbReference type="ChEBI" id="CHEBI:15379"/>
        <dbReference type="ChEBI" id="CHEBI:16526"/>
        <dbReference type="ChEBI" id="CHEBI:16810"/>
        <dbReference type="ChEBI" id="CHEBI:16842"/>
        <dbReference type="ChEBI" id="CHEBI:30031"/>
        <dbReference type="ChEBI" id="CHEBI:90615"/>
        <dbReference type="ChEBI" id="CHEBI:139096"/>
    </reaction>
    <physiologicalReaction direction="left-to-right" evidence="20">
        <dbReference type="Rhea" id="RHEA:70444"/>
    </physiologicalReaction>
</comment>
<feature type="binding site" evidence="27">
    <location>
        <begin position="96"/>
        <end position="98"/>
    </location>
    <ligand>
        <name>substrate</name>
    </ligand>
</feature>
<reference evidence="29" key="1">
    <citation type="submission" date="2021-02" db="EMBL/GenBank/DDBJ databases">
        <authorList>
            <person name="Bekaert M."/>
        </authorList>
    </citation>
    <scope>NUCLEOTIDE SEQUENCE</scope>
    <source>
        <strain evidence="29">IoA-00</strain>
    </source>
</reference>
<evidence type="ECO:0000256" key="22">
    <source>
        <dbReference type="ARBA" id="ARBA00062909"/>
    </source>
</evidence>
<dbReference type="FunFam" id="2.60.120.590:FF:000004">
    <property type="entry name" value="DNA oxidative demethylase ALKBH2"/>
    <property type="match status" value="1"/>
</dbReference>
<comment type="catalytic activity">
    <reaction evidence="15">
        <text>an N(3)-methyl-2'-deoxycytidine in double-stranded DNA + 2-oxoglutarate + O2 = a 2'-deoxycytidine in double-stranded DNA + formaldehyde + succinate + CO2 + H(+)</text>
        <dbReference type="Rhea" id="RHEA:70439"/>
        <dbReference type="Rhea" id="RHEA-COMP:14237"/>
        <dbReference type="Rhea" id="RHEA-COMP:17070"/>
        <dbReference type="ChEBI" id="CHEBI:15378"/>
        <dbReference type="ChEBI" id="CHEBI:15379"/>
        <dbReference type="ChEBI" id="CHEBI:16526"/>
        <dbReference type="ChEBI" id="CHEBI:16810"/>
        <dbReference type="ChEBI" id="CHEBI:16842"/>
        <dbReference type="ChEBI" id="CHEBI:30031"/>
        <dbReference type="ChEBI" id="CHEBI:85452"/>
        <dbReference type="ChEBI" id="CHEBI:139075"/>
    </reaction>
    <physiologicalReaction direction="left-to-right" evidence="15">
        <dbReference type="Rhea" id="RHEA:70440"/>
    </physiologicalReaction>
</comment>